<reference evidence="8 9" key="1">
    <citation type="journal article" date="2020" name="mSystems">
        <title>Defining Genomic and Predicted Metabolic Features of the Acetobacterium Genus.</title>
        <authorList>
            <person name="Ross D.E."/>
            <person name="Marshall C.W."/>
            <person name="Gulliver D."/>
            <person name="May H.D."/>
            <person name="Norman R.S."/>
        </authorList>
    </citation>
    <scope>NUCLEOTIDE SEQUENCE [LARGE SCALE GENOMIC DNA]</scope>
    <source>
        <strain evidence="8 9">DSM 9173</strain>
    </source>
</reference>
<dbReference type="PANTHER" id="PTHR36923">
    <property type="entry name" value="FERREDOXIN"/>
    <property type="match status" value="1"/>
</dbReference>
<dbReference type="InterPro" id="IPR017900">
    <property type="entry name" value="4Fe4S_Fe_S_CS"/>
</dbReference>
<dbReference type="PANTHER" id="PTHR36923:SF3">
    <property type="entry name" value="FERREDOXIN"/>
    <property type="match status" value="1"/>
</dbReference>
<dbReference type="Pfam" id="PF13459">
    <property type="entry name" value="Fer4_15"/>
    <property type="match status" value="1"/>
</dbReference>
<keyword evidence="1 6" id="KW-0813">Transport</keyword>
<dbReference type="RefSeq" id="WP_148606295.1">
    <property type="nucleotide sequence ID" value="NZ_RXYB01000035.1"/>
</dbReference>
<comment type="caution">
    <text evidence="8">The sequence shown here is derived from an EMBL/GenBank/DDBJ whole genome shotgun (WGS) entry which is preliminary data.</text>
</comment>
<dbReference type="InterPro" id="IPR017896">
    <property type="entry name" value="4Fe4S_Fe-S-bd"/>
</dbReference>
<evidence type="ECO:0000256" key="4">
    <source>
        <dbReference type="ARBA" id="ARBA00023004"/>
    </source>
</evidence>
<feature type="domain" description="4Fe-4S ferredoxin-type" evidence="7">
    <location>
        <begin position="1"/>
        <end position="29"/>
    </location>
</feature>
<evidence type="ECO:0000256" key="5">
    <source>
        <dbReference type="ARBA" id="ARBA00023014"/>
    </source>
</evidence>
<dbReference type="Proteomes" id="UP000653358">
    <property type="component" value="Unassembled WGS sequence"/>
</dbReference>
<evidence type="ECO:0000256" key="2">
    <source>
        <dbReference type="ARBA" id="ARBA00022723"/>
    </source>
</evidence>
<keyword evidence="9" id="KW-1185">Reference proteome</keyword>
<sequence length="62" mass="6616">MKAIVDRSECIGCGLCTEACPEVFRMGDDDIAEVYAEIDDSLKSSAVEAQDSCPVSAITLED</sequence>
<evidence type="ECO:0000256" key="1">
    <source>
        <dbReference type="ARBA" id="ARBA00022448"/>
    </source>
</evidence>
<dbReference type="Gene3D" id="3.30.70.20">
    <property type="match status" value="1"/>
</dbReference>
<evidence type="ECO:0000313" key="8">
    <source>
        <dbReference type="EMBL" id="MBC3797286.1"/>
    </source>
</evidence>
<dbReference type="PRINTS" id="PR00352">
    <property type="entry name" value="3FE4SFRDOXIN"/>
</dbReference>
<organism evidence="8 9">
    <name type="scientific">Acetobacterium tundrae</name>
    <dbReference type="NCBI Taxonomy" id="132932"/>
    <lineage>
        <taxon>Bacteria</taxon>
        <taxon>Bacillati</taxon>
        <taxon>Bacillota</taxon>
        <taxon>Clostridia</taxon>
        <taxon>Eubacteriales</taxon>
        <taxon>Eubacteriaceae</taxon>
        <taxon>Acetobacterium</taxon>
    </lineage>
</organism>
<dbReference type="PROSITE" id="PS51379">
    <property type="entry name" value="4FE4S_FER_2"/>
    <property type="match status" value="1"/>
</dbReference>
<evidence type="ECO:0000256" key="6">
    <source>
        <dbReference type="RuleBase" id="RU368020"/>
    </source>
</evidence>
<dbReference type="InterPro" id="IPR051269">
    <property type="entry name" value="Fe-S_cluster_ET"/>
</dbReference>
<name>A0ABR6WLZ4_9FIRM</name>
<keyword evidence="4 6" id="KW-0408">Iron</keyword>
<evidence type="ECO:0000313" key="9">
    <source>
        <dbReference type="Proteomes" id="UP000653358"/>
    </source>
</evidence>
<dbReference type="SUPFAM" id="SSF54862">
    <property type="entry name" value="4Fe-4S ferredoxins"/>
    <property type="match status" value="1"/>
</dbReference>
<accession>A0ABR6WLZ4</accession>
<comment type="function">
    <text evidence="6">Ferredoxins are iron-sulfur proteins that transfer electrons in a wide variety of metabolic reactions.</text>
</comment>
<keyword evidence="3 6" id="KW-0249">Electron transport</keyword>
<dbReference type="PROSITE" id="PS00198">
    <property type="entry name" value="4FE4S_FER_1"/>
    <property type="match status" value="1"/>
</dbReference>
<keyword evidence="5 6" id="KW-0411">Iron-sulfur</keyword>
<dbReference type="EMBL" id="WJBB01000010">
    <property type="protein sequence ID" value="MBC3797286.1"/>
    <property type="molecule type" value="Genomic_DNA"/>
</dbReference>
<evidence type="ECO:0000256" key="3">
    <source>
        <dbReference type="ARBA" id="ARBA00022982"/>
    </source>
</evidence>
<keyword evidence="2 6" id="KW-0479">Metal-binding</keyword>
<evidence type="ECO:0000259" key="7">
    <source>
        <dbReference type="PROSITE" id="PS51379"/>
    </source>
</evidence>
<protein>
    <recommendedName>
        <fullName evidence="6">Ferredoxin</fullName>
    </recommendedName>
</protein>
<gene>
    <name evidence="8" type="ORF">GH807_09520</name>
</gene>
<dbReference type="InterPro" id="IPR001080">
    <property type="entry name" value="3Fe4S_ferredoxin"/>
</dbReference>
<proteinExistence type="predicted"/>